<dbReference type="InterPro" id="IPR002241">
    <property type="entry name" value="Glyco_hydro_27"/>
</dbReference>
<keyword evidence="6" id="KW-1185">Reference proteome</keyword>
<dbReference type="PANTHER" id="PTHR11452">
    <property type="entry name" value="ALPHA-GALACTOSIDASE/ALPHA-N-ACETYLGALACTOSAMINIDASE"/>
    <property type="match status" value="1"/>
</dbReference>
<gene>
    <name evidence="5" type="ORF">ILEXP_LOCUS24901</name>
</gene>
<name>A0ABC8SGP8_9AQUA</name>
<evidence type="ECO:0000256" key="3">
    <source>
        <dbReference type="ARBA" id="ARBA00023295"/>
    </source>
</evidence>
<evidence type="ECO:0008006" key="7">
    <source>
        <dbReference type="Google" id="ProtNLM"/>
    </source>
</evidence>
<sequence>MGVLSSSNAKQWTLGSAFFVICICCFFLAGGTAAARQLNSGNSSNPGRDQIRRNLLDNGLGLTPQMGWNSWNHFNCHIKEKLIRETADAM</sequence>
<proteinExistence type="inferred from homology"/>
<dbReference type="Proteomes" id="UP001642360">
    <property type="component" value="Unassembled WGS sequence"/>
</dbReference>
<dbReference type="InterPro" id="IPR013785">
    <property type="entry name" value="Aldolase_TIM"/>
</dbReference>
<dbReference type="Gene3D" id="3.20.20.70">
    <property type="entry name" value="Aldolase class I"/>
    <property type="match status" value="1"/>
</dbReference>
<feature type="transmembrane region" description="Helical" evidence="4">
    <location>
        <begin position="12"/>
        <end position="35"/>
    </location>
</feature>
<organism evidence="5 6">
    <name type="scientific">Ilex paraguariensis</name>
    <name type="common">yerba mate</name>
    <dbReference type="NCBI Taxonomy" id="185542"/>
    <lineage>
        <taxon>Eukaryota</taxon>
        <taxon>Viridiplantae</taxon>
        <taxon>Streptophyta</taxon>
        <taxon>Embryophyta</taxon>
        <taxon>Tracheophyta</taxon>
        <taxon>Spermatophyta</taxon>
        <taxon>Magnoliopsida</taxon>
        <taxon>eudicotyledons</taxon>
        <taxon>Gunneridae</taxon>
        <taxon>Pentapetalae</taxon>
        <taxon>asterids</taxon>
        <taxon>campanulids</taxon>
        <taxon>Aquifoliales</taxon>
        <taxon>Aquifoliaceae</taxon>
        <taxon>Ilex</taxon>
    </lineage>
</organism>
<keyword evidence="3" id="KW-0326">Glycosidase</keyword>
<dbReference type="EMBL" id="CAUOFW020002837">
    <property type="protein sequence ID" value="CAK9156363.1"/>
    <property type="molecule type" value="Genomic_DNA"/>
</dbReference>
<dbReference type="PANTHER" id="PTHR11452:SF33">
    <property type="entry name" value="ALPHA-GALACTOSIDASE 2"/>
    <property type="match status" value="1"/>
</dbReference>
<evidence type="ECO:0000256" key="2">
    <source>
        <dbReference type="ARBA" id="ARBA00022801"/>
    </source>
</evidence>
<dbReference type="InterPro" id="IPR017853">
    <property type="entry name" value="GH"/>
</dbReference>
<keyword evidence="4" id="KW-1133">Transmembrane helix</keyword>
<accession>A0ABC8SGP8</accession>
<comment type="similarity">
    <text evidence="1">Belongs to the glycosyl hydrolase 27 family.</text>
</comment>
<comment type="caution">
    <text evidence="5">The sequence shown here is derived from an EMBL/GenBank/DDBJ whole genome shotgun (WGS) entry which is preliminary data.</text>
</comment>
<keyword evidence="4" id="KW-0472">Membrane</keyword>
<keyword evidence="2" id="KW-0378">Hydrolase</keyword>
<dbReference type="GO" id="GO:0016798">
    <property type="term" value="F:hydrolase activity, acting on glycosyl bonds"/>
    <property type="evidence" value="ECO:0007669"/>
    <property type="project" value="UniProtKB-KW"/>
</dbReference>
<evidence type="ECO:0000256" key="1">
    <source>
        <dbReference type="ARBA" id="ARBA00009743"/>
    </source>
</evidence>
<reference evidence="5 6" key="1">
    <citation type="submission" date="2024-02" db="EMBL/GenBank/DDBJ databases">
        <authorList>
            <person name="Vignale AGUSTIN F."/>
            <person name="Sosa J E."/>
            <person name="Modenutti C."/>
        </authorList>
    </citation>
    <scope>NUCLEOTIDE SEQUENCE [LARGE SCALE GENOMIC DNA]</scope>
</reference>
<dbReference type="AlphaFoldDB" id="A0ABC8SGP8"/>
<evidence type="ECO:0000256" key="4">
    <source>
        <dbReference type="SAM" id="Phobius"/>
    </source>
</evidence>
<keyword evidence="4" id="KW-0812">Transmembrane</keyword>
<evidence type="ECO:0000313" key="6">
    <source>
        <dbReference type="Proteomes" id="UP001642360"/>
    </source>
</evidence>
<protein>
    <recommendedName>
        <fullName evidence="7">Alpha-galactosidase</fullName>
    </recommendedName>
</protein>
<feature type="non-terminal residue" evidence="5">
    <location>
        <position position="90"/>
    </location>
</feature>
<dbReference type="SUPFAM" id="SSF51445">
    <property type="entry name" value="(Trans)glycosidases"/>
    <property type="match status" value="1"/>
</dbReference>
<evidence type="ECO:0000313" key="5">
    <source>
        <dbReference type="EMBL" id="CAK9156363.1"/>
    </source>
</evidence>